<dbReference type="PANTHER" id="PTHR31001:SF85">
    <property type="entry name" value="ZN(II)2CYS6 TRANSCRIPTION FACTOR (EUROFUNG)"/>
    <property type="match status" value="1"/>
</dbReference>
<accession>A0A7R7XU17</accession>
<evidence type="ECO:0000259" key="8">
    <source>
        <dbReference type="PROSITE" id="PS50048"/>
    </source>
</evidence>
<dbReference type="AlphaFoldDB" id="A0A7R7XU17"/>
<dbReference type="SMART" id="SM00066">
    <property type="entry name" value="GAL4"/>
    <property type="match status" value="1"/>
</dbReference>
<keyword evidence="10" id="KW-1185">Reference proteome</keyword>
<dbReference type="Proteomes" id="UP000654913">
    <property type="component" value="Chromosome 6"/>
</dbReference>
<keyword evidence="4" id="KW-0238">DNA-binding</keyword>
<dbReference type="OrthoDB" id="2269373at2759"/>
<evidence type="ECO:0000313" key="9">
    <source>
        <dbReference type="EMBL" id="BCS26973.1"/>
    </source>
</evidence>
<evidence type="ECO:0000256" key="7">
    <source>
        <dbReference type="SAM" id="MobiDB-lite"/>
    </source>
</evidence>
<proteinExistence type="predicted"/>
<dbReference type="RefSeq" id="XP_041559167.1">
    <property type="nucleotide sequence ID" value="XM_041706820.1"/>
</dbReference>
<dbReference type="KEGG" id="apuu:APUU_60021A"/>
<feature type="region of interest" description="Disordered" evidence="7">
    <location>
        <begin position="76"/>
        <end position="106"/>
    </location>
</feature>
<keyword evidence="3" id="KW-0805">Transcription regulation</keyword>
<evidence type="ECO:0000256" key="5">
    <source>
        <dbReference type="ARBA" id="ARBA00023163"/>
    </source>
</evidence>
<keyword evidence="6" id="KW-0539">Nucleus</keyword>
<evidence type="ECO:0000256" key="4">
    <source>
        <dbReference type="ARBA" id="ARBA00023125"/>
    </source>
</evidence>
<protein>
    <recommendedName>
        <fullName evidence="8">Zn(2)-C6 fungal-type domain-containing protein</fullName>
    </recommendedName>
</protein>
<dbReference type="Gene3D" id="4.10.240.10">
    <property type="entry name" value="Zn(2)-C6 fungal-type DNA-binding domain"/>
    <property type="match status" value="1"/>
</dbReference>
<dbReference type="InterPro" id="IPR007219">
    <property type="entry name" value="XnlR_reg_dom"/>
</dbReference>
<sequence>MAEREKEYSCLLCRQRKVKCDRRDPCASCVKGGHQCAFVPPTRGKRKRTKAPKEGLHAKVRRYEELLKFHGVKIEPFDAEGDSDSDAPSQPAFPTRETRTRQEPCNPLQKPRLILREGSSRYVDSDLWPNLESQYLYPNENEHGRTQDEADDESGIFPGLSTDGRGPDTNPPLENMHPAYNILLKLWDVFVDRVDPFAKILHLPTFWLSLKSAIEQPGDVPSDLQALIFSFYLASVASLEEGECLEVMGECKPDILARQKRLARRALRAAGFLNTTSVTTLRAYCIFLMAIGPGCRSDSLFLLTGAAVRLARKMGLHRDGTYLGLSPFASEMRRRLWWHILGADFRVSFALSMQPSLDLFDSDVQRPLNVEDEDLSPDDSELPTERNAITANVLCLLRCDILAFIRKFSEPLHADVHWETLANPAVPQSKKTEMIKELEDSIETKYLRYCDPTSTLHTLILLMSRSTLCKIRLYAHHPRIYANRGLKVPEEERAVVFTNAKKLLEYMDLARSTPSLDKYMWQMGTMMLWNALLYVLIEARDRRAGPEVDSLWRLMGVVVSKYAEMFKPGAGALYDALRKWLLEAWEEHREAVKAQGSPEPPAPDYIDDFLRYQAVDEVPPSVQRVETGLNNANYTRWVGRGPVMDCEGVPSSDLSNLLSFDADADEWAQWESLFTGEGFSQMDTWQL</sequence>
<dbReference type="Pfam" id="PF00172">
    <property type="entry name" value="Zn_clus"/>
    <property type="match status" value="1"/>
</dbReference>
<organism evidence="9 10">
    <name type="scientific">Aspergillus puulaauensis</name>
    <dbReference type="NCBI Taxonomy" id="1220207"/>
    <lineage>
        <taxon>Eukaryota</taxon>
        <taxon>Fungi</taxon>
        <taxon>Dikarya</taxon>
        <taxon>Ascomycota</taxon>
        <taxon>Pezizomycotina</taxon>
        <taxon>Eurotiomycetes</taxon>
        <taxon>Eurotiomycetidae</taxon>
        <taxon>Eurotiales</taxon>
        <taxon>Aspergillaceae</taxon>
        <taxon>Aspergillus</taxon>
    </lineage>
</organism>
<keyword evidence="5" id="KW-0804">Transcription</keyword>
<dbReference type="PROSITE" id="PS50048">
    <property type="entry name" value="ZN2_CY6_FUNGAL_2"/>
    <property type="match status" value="1"/>
</dbReference>
<name>A0A7R7XU17_9EURO</name>
<evidence type="ECO:0000313" key="10">
    <source>
        <dbReference type="Proteomes" id="UP000654913"/>
    </source>
</evidence>
<evidence type="ECO:0000256" key="6">
    <source>
        <dbReference type="ARBA" id="ARBA00023242"/>
    </source>
</evidence>
<dbReference type="GO" id="GO:0005634">
    <property type="term" value="C:nucleus"/>
    <property type="evidence" value="ECO:0007669"/>
    <property type="project" value="UniProtKB-SubCell"/>
</dbReference>
<dbReference type="GO" id="GO:0006351">
    <property type="term" value="P:DNA-templated transcription"/>
    <property type="evidence" value="ECO:0007669"/>
    <property type="project" value="InterPro"/>
</dbReference>
<dbReference type="EMBL" id="AP024448">
    <property type="protein sequence ID" value="BCS26973.1"/>
    <property type="molecule type" value="Genomic_DNA"/>
</dbReference>
<dbReference type="GO" id="GO:0008270">
    <property type="term" value="F:zinc ion binding"/>
    <property type="evidence" value="ECO:0007669"/>
    <property type="project" value="InterPro"/>
</dbReference>
<feature type="domain" description="Zn(2)-C6 fungal-type" evidence="8">
    <location>
        <begin position="9"/>
        <end position="38"/>
    </location>
</feature>
<dbReference type="CDD" id="cd00067">
    <property type="entry name" value="GAL4"/>
    <property type="match status" value="1"/>
</dbReference>
<dbReference type="GO" id="GO:0003677">
    <property type="term" value="F:DNA binding"/>
    <property type="evidence" value="ECO:0007669"/>
    <property type="project" value="UniProtKB-KW"/>
</dbReference>
<dbReference type="InterPro" id="IPR050613">
    <property type="entry name" value="Sec_Metabolite_Reg"/>
</dbReference>
<dbReference type="GeneID" id="64976978"/>
<dbReference type="SMART" id="SM00906">
    <property type="entry name" value="Fungal_trans"/>
    <property type="match status" value="1"/>
</dbReference>
<dbReference type="PROSITE" id="PS00463">
    <property type="entry name" value="ZN2_CY6_FUNGAL_1"/>
    <property type="match status" value="1"/>
</dbReference>
<evidence type="ECO:0000256" key="2">
    <source>
        <dbReference type="ARBA" id="ARBA00022723"/>
    </source>
</evidence>
<evidence type="ECO:0000256" key="3">
    <source>
        <dbReference type="ARBA" id="ARBA00023015"/>
    </source>
</evidence>
<keyword evidence="2" id="KW-0479">Metal-binding</keyword>
<dbReference type="InterPro" id="IPR036864">
    <property type="entry name" value="Zn2-C6_fun-type_DNA-bd_sf"/>
</dbReference>
<dbReference type="GO" id="GO:0000981">
    <property type="term" value="F:DNA-binding transcription factor activity, RNA polymerase II-specific"/>
    <property type="evidence" value="ECO:0007669"/>
    <property type="project" value="InterPro"/>
</dbReference>
<comment type="subcellular location">
    <subcellularLocation>
        <location evidence="1">Nucleus</location>
    </subcellularLocation>
</comment>
<dbReference type="Pfam" id="PF04082">
    <property type="entry name" value="Fungal_trans"/>
    <property type="match status" value="1"/>
</dbReference>
<gene>
    <name evidence="9" type="ORF">APUU_60021A</name>
</gene>
<reference evidence="9" key="1">
    <citation type="submission" date="2021-01" db="EMBL/GenBank/DDBJ databases">
        <authorList>
            <consortium name="Aspergillus puulaauensis MK2 genome sequencing consortium"/>
            <person name="Kazuki M."/>
            <person name="Futagami T."/>
        </authorList>
    </citation>
    <scope>NUCLEOTIDE SEQUENCE</scope>
    <source>
        <strain evidence="9">MK2</strain>
    </source>
</reference>
<dbReference type="CDD" id="cd12148">
    <property type="entry name" value="fungal_TF_MHR"/>
    <property type="match status" value="1"/>
</dbReference>
<reference evidence="9" key="2">
    <citation type="submission" date="2021-02" db="EMBL/GenBank/DDBJ databases">
        <title>Aspergillus puulaauensis MK2 genome sequence.</title>
        <authorList>
            <person name="Futagami T."/>
            <person name="Mori K."/>
            <person name="Kadooka C."/>
            <person name="Tanaka T."/>
        </authorList>
    </citation>
    <scope>NUCLEOTIDE SEQUENCE</scope>
    <source>
        <strain evidence="9">MK2</strain>
    </source>
</reference>
<dbReference type="SUPFAM" id="SSF57701">
    <property type="entry name" value="Zn2/Cys6 DNA-binding domain"/>
    <property type="match status" value="1"/>
</dbReference>
<dbReference type="InterPro" id="IPR001138">
    <property type="entry name" value="Zn2Cys6_DnaBD"/>
</dbReference>
<dbReference type="PANTHER" id="PTHR31001">
    <property type="entry name" value="UNCHARACTERIZED TRANSCRIPTIONAL REGULATORY PROTEIN"/>
    <property type="match status" value="1"/>
</dbReference>
<evidence type="ECO:0000256" key="1">
    <source>
        <dbReference type="ARBA" id="ARBA00004123"/>
    </source>
</evidence>